<dbReference type="Gene3D" id="3.40.50.150">
    <property type="entry name" value="Vaccinia Virus protein VP39"/>
    <property type="match status" value="1"/>
</dbReference>
<dbReference type="AlphaFoldDB" id="A0A2W7TIA6"/>
<dbReference type="OrthoDB" id="399884at2"/>
<dbReference type="EMBL" id="QKZV01000004">
    <property type="protein sequence ID" value="PZX62972.1"/>
    <property type="molecule type" value="Genomic_DNA"/>
</dbReference>
<evidence type="ECO:0000313" key="1">
    <source>
        <dbReference type="EMBL" id="PZX62972.1"/>
    </source>
</evidence>
<reference evidence="1 2" key="1">
    <citation type="submission" date="2018-06" db="EMBL/GenBank/DDBJ databases">
        <title>Genomic Encyclopedia of Archaeal and Bacterial Type Strains, Phase II (KMG-II): from individual species to whole genera.</title>
        <authorList>
            <person name="Goeker M."/>
        </authorList>
    </citation>
    <scope>NUCLEOTIDE SEQUENCE [LARGE SCALE GENOMIC DNA]</scope>
    <source>
        <strain evidence="1 2">DSM 23241</strain>
    </source>
</reference>
<dbReference type="Proteomes" id="UP000249720">
    <property type="component" value="Unassembled WGS sequence"/>
</dbReference>
<dbReference type="RefSeq" id="WP_111295140.1">
    <property type="nucleotide sequence ID" value="NZ_QKZV01000004.1"/>
</dbReference>
<organism evidence="1 2">
    <name type="scientific">Hydrotalea sandarakina</name>
    <dbReference type="NCBI Taxonomy" id="1004304"/>
    <lineage>
        <taxon>Bacteria</taxon>
        <taxon>Pseudomonadati</taxon>
        <taxon>Bacteroidota</taxon>
        <taxon>Chitinophagia</taxon>
        <taxon>Chitinophagales</taxon>
        <taxon>Chitinophagaceae</taxon>
        <taxon>Hydrotalea</taxon>
    </lineage>
</organism>
<comment type="caution">
    <text evidence="1">The sequence shown here is derived from an EMBL/GenBank/DDBJ whole genome shotgun (WGS) entry which is preliminary data.</text>
</comment>
<name>A0A2W7TIA6_9BACT</name>
<keyword evidence="2" id="KW-1185">Reference proteome</keyword>
<proteinExistence type="predicted"/>
<evidence type="ECO:0000313" key="2">
    <source>
        <dbReference type="Proteomes" id="UP000249720"/>
    </source>
</evidence>
<protein>
    <submittedName>
        <fullName evidence="1">Uncharacterized protein</fullName>
    </submittedName>
</protein>
<dbReference type="SUPFAM" id="SSF53335">
    <property type="entry name" value="S-adenosyl-L-methionine-dependent methyltransferases"/>
    <property type="match status" value="1"/>
</dbReference>
<accession>A0A2W7TIA6</accession>
<sequence>MTFEEFKKQLDKATTEEVVKATYATYFKIKYNTSHHHDLYTPQVFFEFKADKNFHNLKALATILAQSLYYIRRLKYVEVEKAIPFFICLADKNEATLTETRKWTTYYTNDAYDWERPASKPDPMLVDHLVKEPETGKLHVYSVTKKQEQEAFKKNLDNALNPQMILDFGDKKVINEENFEAVFEHWKSVIGPYIVNGYKPSFYFLANIQRDKVIIDKDNSRVVFTFEDKNSKTQKVLMKDYDYFWSVYDYVENAETINGIHAKLDRLTDESQRRFEGEFYTPLRFGQKAVHYWNEVLGKNWFKSGKFRIWDMAAGTGNLEYHLPAEAYKYLYMSTLHGSEADHLKKVFPNATCFQYDYLNDDVENVFNKGGLTFAPTWKLPKKLRDELADPTITWIVYINPPFATAQVGGAKGDSKKGVSKTRVELVMDKEDAGHVKRELFAQFMFRIVHELPKNTYLGMFSKLKYLNAPDSIEFRDKFFNFKFEKGFLFKSTTFHGVKGKYPIGFLIWNLSKTSQAKTVEIDISNEEAQTIGVKHLQLIEKKDVLNNWFPRPQNSNDYILPPLSNGITVKNDNTDTRHRARPDFLASVCSYGNDFQHAKYVVMLSSPNASAGAFSVIKDNFEKALALHAVKKIPKQTWLNDRNQFLIPHTEPTKEFLNDCVVWSLFASSNETTALKNVSYLGNTYQIKNNFYPFRLEEIKQWEIKDPDFKLQIVNDQNRFVADWLSQNDLSHQAKHVIEKAKTVYKLFYSNLNQMATNKWKIDTWDAGWYQIRRCLTEHNLATDELKELSKANEQLANKILPQIEEFGFLDKDEVYETI</sequence>
<gene>
    <name evidence="1" type="ORF">LX80_01667</name>
</gene>
<dbReference type="InterPro" id="IPR029063">
    <property type="entry name" value="SAM-dependent_MTases_sf"/>
</dbReference>